<dbReference type="PANTHER" id="PTHR46797:SF1">
    <property type="entry name" value="METHYLPHOSPHONATE SYNTHASE"/>
    <property type="match status" value="1"/>
</dbReference>
<dbReference type="Pfam" id="PF01381">
    <property type="entry name" value="HTH_3"/>
    <property type="match status" value="1"/>
</dbReference>
<proteinExistence type="predicted"/>
<dbReference type="AlphaFoldDB" id="A0A413SBP0"/>
<dbReference type="GO" id="GO:0003700">
    <property type="term" value="F:DNA-binding transcription factor activity"/>
    <property type="evidence" value="ECO:0007669"/>
    <property type="project" value="TreeGrafter"/>
</dbReference>
<dbReference type="InterPro" id="IPR050807">
    <property type="entry name" value="TransReg_Diox_bact_type"/>
</dbReference>
<accession>A0A413SBP0</accession>
<name>A0A413SBP0_9FIRM</name>
<dbReference type="Proteomes" id="UP000284465">
    <property type="component" value="Unassembled WGS sequence"/>
</dbReference>
<dbReference type="GO" id="GO:0003677">
    <property type="term" value="F:DNA binding"/>
    <property type="evidence" value="ECO:0007669"/>
    <property type="project" value="UniProtKB-KW"/>
</dbReference>
<dbReference type="InterPro" id="IPR001387">
    <property type="entry name" value="Cro/C1-type_HTH"/>
</dbReference>
<evidence type="ECO:0000256" key="1">
    <source>
        <dbReference type="ARBA" id="ARBA00023125"/>
    </source>
</evidence>
<evidence type="ECO:0000259" key="2">
    <source>
        <dbReference type="PROSITE" id="PS50943"/>
    </source>
</evidence>
<keyword evidence="1" id="KW-0238">DNA-binding</keyword>
<dbReference type="EMBL" id="WNAJ01000002">
    <property type="protein sequence ID" value="MTR84069.1"/>
    <property type="molecule type" value="Genomic_DNA"/>
</dbReference>
<dbReference type="SUPFAM" id="SSF47413">
    <property type="entry name" value="lambda repressor-like DNA-binding domains"/>
    <property type="match status" value="1"/>
</dbReference>
<dbReference type="Proteomes" id="UP000478483">
    <property type="component" value="Unassembled WGS sequence"/>
</dbReference>
<dbReference type="CDD" id="cd00093">
    <property type="entry name" value="HTH_XRE"/>
    <property type="match status" value="1"/>
</dbReference>
<reference evidence="3 6" key="2">
    <citation type="journal article" date="2019" name="Nat. Med.">
        <title>A library of human gut bacterial isolates paired with longitudinal multiomics data enables mechanistic microbiome research.</title>
        <authorList>
            <person name="Poyet M."/>
            <person name="Groussin M."/>
            <person name="Gibbons S.M."/>
            <person name="Avila-Pacheco J."/>
            <person name="Jiang X."/>
            <person name="Kearney S.M."/>
            <person name="Perrotta A.R."/>
            <person name="Berdy B."/>
            <person name="Zhao S."/>
            <person name="Lieberman T.D."/>
            <person name="Swanson P.K."/>
            <person name="Smith M."/>
            <person name="Roesemann S."/>
            <person name="Alexander J.E."/>
            <person name="Rich S.A."/>
            <person name="Livny J."/>
            <person name="Vlamakis H."/>
            <person name="Clish C."/>
            <person name="Bullock K."/>
            <person name="Deik A."/>
            <person name="Scott J."/>
            <person name="Pierce K.A."/>
            <person name="Xavier R.J."/>
            <person name="Alm E.J."/>
        </authorList>
    </citation>
    <scope>NUCLEOTIDE SEQUENCE [LARGE SCALE GENOMIC DNA]</scope>
    <source>
        <strain evidence="3 6">BIOML-A1</strain>
    </source>
</reference>
<evidence type="ECO:0000313" key="5">
    <source>
        <dbReference type="Proteomes" id="UP000284465"/>
    </source>
</evidence>
<evidence type="ECO:0000313" key="3">
    <source>
        <dbReference type="EMBL" id="MTR84069.1"/>
    </source>
</evidence>
<organism evidence="4 5">
    <name type="scientific">Roseburia intestinalis</name>
    <dbReference type="NCBI Taxonomy" id="166486"/>
    <lineage>
        <taxon>Bacteria</taxon>
        <taxon>Bacillati</taxon>
        <taxon>Bacillota</taxon>
        <taxon>Clostridia</taxon>
        <taxon>Lachnospirales</taxon>
        <taxon>Lachnospiraceae</taxon>
        <taxon>Roseburia</taxon>
    </lineage>
</organism>
<dbReference type="RefSeq" id="WP_118412563.1">
    <property type="nucleotide sequence ID" value="NZ_QRPI01000005.1"/>
</dbReference>
<dbReference type="InterPro" id="IPR010982">
    <property type="entry name" value="Lambda_DNA-bd_dom_sf"/>
</dbReference>
<dbReference type="GO" id="GO:0005829">
    <property type="term" value="C:cytosol"/>
    <property type="evidence" value="ECO:0007669"/>
    <property type="project" value="TreeGrafter"/>
</dbReference>
<gene>
    <name evidence="4" type="ORF">DW927_18595</name>
    <name evidence="3" type="ORF">GMD50_03165</name>
</gene>
<evidence type="ECO:0000313" key="4">
    <source>
        <dbReference type="EMBL" id="RHA62580.1"/>
    </source>
</evidence>
<dbReference type="SMART" id="SM00530">
    <property type="entry name" value="HTH_XRE"/>
    <property type="match status" value="1"/>
</dbReference>
<dbReference type="PROSITE" id="PS50943">
    <property type="entry name" value="HTH_CROC1"/>
    <property type="match status" value="1"/>
</dbReference>
<comment type="caution">
    <text evidence="4">The sequence shown here is derived from an EMBL/GenBank/DDBJ whole genome shotgun (WGS) entry which is preliminary data.</text>
</comment>
<dbReference type="PANTHER" id="PTHR46797">
    <property type="entry name" value="HTH-TYPE TRANSCRIPTIONAL REGULATOR"/>
    <property type="match status" value="1"/>
</dbReference>
<reference evidence="4 5" key="1">
    <citation type="submission" date="2018-08" db="EMBL/GenBank/DDBJ databases">
        <title>A genome reference for cultivated species of the human gut microbiota.</title>
        <authorList>
            <person name="Zou Y."/>
            <person name="Xue W."/>
            <person name="Luo G."/>
        </authorList>
    </citation>
    <scope>NUCLEOTIDE SEQUENCE [LARGE SCALE GENOMIC DNA]</scope>
    <source>
        <strain evidence="4 5">AM43-11</strain>
    </source>
</reference>
<protein>
    <submittedName>
        <fullName evidence="3">Helix-turn-helix domain-containing protein</fullName>
    </submittedName>
    <submittedName>
        <fullName evidence="4">XRE family transcriptional regulator</fullName>
    </submittedName>
</protein>
<evidence type="ECO:0000313" key="6">
    <source>
        <dbReference type="Proteomes" id="UP000478483"/>
    </source>
</evidence>
<dbReference type="EMBL" id="QSFP01000036">
    <property type="protein sequence ID" value="RHA62580.1"/>
    <property type="molecule type" value="Genomic_DNA"/>
</dbReference>
<feature type="domain" description="HTH cro/C1-type" evidence="2">
    <location>
        <begin position="31"/>
        <end position="85"/>
    </location>
</feature>
<dbReference type="Gene3D" id="1.10.260.40">
    <property type="entry name" value="lambda repressor-like DNA-binding domains"/>
    <property type="match status" value="1"/>
</dbReference>
<sequence length="157" mass="18237">MLCQQKRINIDSLIYDDQKMDQRMEKIAQNIRRERQRREVSLSELAAAANLSVSCVSKAESARSTVSLKTILKIATALEIPVSKLLESEENIDDVWNKSRIRIEIEHGNREVFERIVENASEETTEMILNMAEEMMKLLRKSQKQQIKNREGEEMDV</sequence>